<dbReference type="PANTHER" id="PTHR45735">
    <property type="entry name" value="CLEAVAGE STIMULATION FACTOR SUBUNIT 2"/>
    <property type="match status" value="1"/>
</dbReference>
<name>A0A8E2AI14_9APHY</name>
<dbReference type="EMBL" id="KV722627">
    <property type="protein sequence ID" value="OCH84871.1"/>
    <property type="molecule type" value="Genomic_DNA"/>
</dbReference>
<dbReference type="Gene3D" id="3.30.70.330">
    <property type="match status" value="1"/>
</dbReference>
<feature type="non-terminal residue" evidence="3">
    <location>
        <position position="1"/>
    </location>
</feature>
<dbReference type="AlphaFoldDB" id="A0A8E2AI14"/>
<keyword evidence="1" id="KW-0694">RNA-binding</keyword>
<dbReference type="InterPro" id="IPR025742">
    <property type="entry name" value="CSTF2_hinge"/>
</dbReference>
<dbReference type="InterPro" id="IPR012677">
    <property type="entry name" value="Nucleotide-bd_a/b_plait_sf"/>
</dbReference>
<evidence type="ECO:0000313" key="4">
    <source>
        <dbReference type="Proteomes" id="UP000250043"/>
    </source>
</evidence>
<dbReference type="GO" id="GO:0003729">
    <property type="term" value="F:mRNA binding"/>
    <property type="evidence" value="ECO:0007669"/>
    <property type="project" value="TreeGrafter"/>
</dbReference>
<dbReference type="InterPro" id="IPR000504">
    <property type="entry name" value="RRM_dom"/>
</dbReference>
<evidence type="ECO:0000256" key="1">
    <source>
        <dbReference type="PROSITE-ProRule" id="PRU00176"/>
    </source>
</evidence>
<proteinExistence type="predicted"/>
<feature type="domain" description="RRM" evidence="2">
    <location>
        <begin position="1"/>
        <end position="75"/>
    </location>
</feature>
<dbReference type="GO" id="GO:0005847">
    <property type="term" value="C:mRNA cleavage and polyadenylation specificity factor complex"/>
    <property type="evidence" value="ECO:0007669"/>
    <property type="project" value="TreeGrafter"/>
</dbReference>
<dbReference type="Gene3D" id="1.25.40.630">
    <property type="match status" value="1"/>
</dbReference>
<gene>
    <name evidence="3" type="ORF">OBBRIDRAFT_740836</name>
</gene>
<keyword evidence="4" id="KW-1185">Reference proteome</keyword>
<organism evidence="3 4">
    <name type="scientific">Obba rivulosa</name>
    <dbReference type="NCBI Taxonomy" id="1052685"/>
    <lineage>
        <taxon>Eukaryota</taxon>
        <taxon>Fungi</taxon>
        <taxon>Dikarya</taxon>
        <taxon>Basidiomycota</taxon>
        <taxon>Agaricomycotina</taxon>
        <taxon>Agaricomycetes</taxon>
        <taxon>Polyporales</taxon>
        <taxon>Gelatoporiaceae</taxon>
        <taxon>Obba</taxon>
    </lineage>
</organism>
<dbReference type="PANTHER" id="PTHR45735:SF2">
    <property type="entry name" value="CLEAVAGE STIMULATION FACTOR SUBUNIT 2"/>
    <property type="match status" value="1"/>
</dbReference>
<protein>
    <submittedName>
        <fullName evidence="3">RNA-binding domain-containing protein</fullName>
    </submittedName>
</protein>
<dbReference type="InterPro" id="IPR035979">
    <property type="entry name" value="RBD_domain_sf"/>
</dbReference>
<dbReference type="Pfam" id="PF00076">
    <property type="entry name" value="RRM_1"/>
    <property type="match status" value="1"/>
</dbReference>
<dbReference type="Proteomes" id="UP000250043">
    <property type="component" value="Unassembled WGS sequence"/>
</dbReference>
<dbReference type="Pfam" id="PF14327">
    <property type="entry name" value="CSTF2_hinge"/>
    <property type="match status" value="1"/>
</dbReference>
<evidence type="ECO:0000313" key="3">
    <source>
        <dbReference type="EMBL" id="OCH84871.1"/>
    </source>
</evidence>
<evidence type="ECO:0000259" key="2">
    <source>
        <dbReference type="PROSITE" id="PS50102"/>
    </source>
</evidence>
<dbReference type="SMART" id="SM00360">
    <property type="entry name" value="RRM"/>
    <property type="match status" value="1"/>
</dbReference>
<dbReference type="SUPFAM" id="SSF54928">
    <property type="entry name" value="RNA-binding domain, RBD"/>
    <property type="match status" value="1"/>
</dbReference>
<dbReference type="OrthoDB" id="272703at2759"/>
<reference evidence="3 4" key="1">
    <citation type="submission" date="2016-07" db="EMBL/GenBank/DDBJ databases">
        <title>Draft genome of the white-rot fungus Obba rivulosa 3A-2.</title>
        <authorList>
            <consortium name="DOE Joint Genome Institute"/>
            <person name="Miettinen O."/>
            <person name="Riley R."/>
            <person name="Acob R."/>
            <person name="Barry K."/>
            <person name="Cullen D."/>
            <person name="De Vries R."/>
            <person name="Hainaut M."/>
            <person name="Hatakka A."/>
            <person name="Henrissat B."/>
            <person name="Hilden K."/>
            <person name="Kuo R."/>
            <person name="Labutti K."/>
            <person name="Lipzen A."/>
            <person name="Makela M.R."/>
            <person name="Sandor L."/>
            <person name="Spatafora J.W."/>
            <person name="Grigoriev I.V."/>
            <person name="Hibbett D.S."/>
        </authorList>
    </citation>
    <scope>NUCLEOTIDE SEQUENCE [LARGE SCALE GENOMIC DNA]</scope>
    <source>
        <strain evidence="3 4">3A-2</strain>
    </source>
</reference>
<accession>A0A8E2AI14</accession>
<dbReference type="PROSITE" id="PS50102">
    <property type="entry name" value="RRM"/>
    <property type="match status" value="1"/>
</dbReference>
<sequence length="196" mass="21158">VGNVPYGMMEPQLIDVFKTVGTVIGFRLVTDRDTGESKGYGFCEFADHETALCAVHRIDGQEVGRRQLRVSLADSDPFLEGKTTVRGELIEGSETPTRRDLGAGLAGLPPGVPVPSGTTATDMINETLATVGSMRVIEVLSHMKAFVITHPKQAHALLRACPQLSYALVQALRPNNLVSRDILQVCHALLISSPLR</sequence>